<dbReference type="SMART" id="SM00448">
    <property type="entry name" value="REC"/>
    <property type="match status" value="1"/>
</dbReference>
<dbReference type="Gene3D" id="3.40.50.2300">
    <property type="match status" value="1"/>
</dbReference>
<name>A0A975BDY2_9BACT</name>
<dbReference type="KEGG" id="dli:dnl_59860"/>
<dbReference type="Pfam" id="PF00072">
    <property type="entry name" value="Response_reg"/>
    <property type="match status" value="1"/>
</dbReference>
<protein>
    <submittedName>
        <fullName evidence="3">Chemotaxis protein</fullName>
    </submittedName>
</protein>
<keyword evidence="4" id="KW-1185">Reference proteome</keyword>
<dbReference type="InterPro" id="IPR050595">
    <property type="entry name" value="Bact_response_regulator"/>
</dbReference>
<evidence type="ECO:0000313" key="4">
    <source>
        <dbReference type="Proteomes" id="UP000663720"/>
    </source>
</evidence>
<evidence type="ECO:0000256" key="1">
    <source>
        <dbReference type="ARBA" id="ARBA00022553"/>
    </source>
</evidence>
<reference evidence="3" key="1">
    <citation type="journal article" date="2021" name="Microb. Physiol.">
        <title>Proteogenomic Insights into the Physiology of Marine, Sulfate-Reducing, Filamentous Desulfonema limicola and Desulfonema magnum.</title>
        <authorList>
            <person name="Schnaars V."/>
            <person name="Wohlbrand L."/>
            <person name="Scheve S."/>
            <person name="Hinrichs C."/>
            <person name="Reinhardt R."/>
            <person name="Rabus R."/>
        </authorList>
    </citation>
    <scope>NUCLEOTIDE SEQUENCE</scope>
    <source>
        <strain evidence="3">5ac10</strain>
    </source>
</reference>
<evidence type="ECO:0000259" key="2">
    <source>
        <dbReference type="SMART" id="SM00448"/>
    </source>
</evidence>
<feature type="domain" description="Response regulatory" evidence="2">
    <location>
        <begin position="1"/>
        <end position="111"/>
    </location>
</feature>
<dbReference type="AlphaFoldDB" id="A0A975BDY2"/>
<organism evidence="3 4">
    <name type="scientific">Desulfonema limicola</name>
    <dbReference type="NCBI Taxonomy" id="45656"/>
    <lineage>
        <taxon>Bacteria</taxon>
        <taxon>Pseudomonadati</taxon>
        <taxon>Thermodesulfobacteriota</taxon>
        <taxon>Desulfobacteria</taxon>
        <taxon>Desulfobacterales</taxon>
        <taxon>Desulfococcaceae</taxon>
        <taxon>Desulfonema</taxon>
    </lineage>
</organism>
<dbReference type="Proteomes" id="UP000663720">
    <property type="component" value="Chromosome"/>
</dbReference>
<dbReference type="PANTHER" id="PTHR44591">
    <property type="entry name" value="STRESS RESPONSE REGULATOR PROTEIN 1"/>
    <property type="match status" value="1"/>
</dbReference>
<dbReference type="GO" id="GO:0000160">
    <property type="term" value="P:phosphorelay signal transduction system"/>
    <property type="evidence" value="ECO:0007669"/>
    <property type="project" value="InterPro"/>
</dbReference>
<accession>A0A975BDY2</accession>
<keyword evidence="1" id="KW-0597">Phosphoprotein</keyword>
<evidence type="ECO:0000313" key="3">
    <source>
        <dbReference type="EMBL" id="QTA83573.1"/>
    </source>
</evidence>
<dbReference type="InterPro" id="IPR011006">
    <property type="entry name" value="CheY-like_superfamily"/>
</dbReference>
<sequence length="116" mass="12964">MTADDSASIRQMLAFCLKKGNYQVTGALDGQEAYEKIQTISVDMLITDIDMPRMNGIQLIQNVRSLPQYRRIPILILTTQSDSTIKIKAKSAGASGWIVKPFTPAQLLKLVEKFFD</sequence>
<dbReference type="EMBL" id="CP061799">
    <property type="protein sequence ID" value="QTA83573.1"/>
    <property type="molecule type" value="Genomic_DNA"/>
</dbReference>
<gene>
    <name evidence="3" type="primary">cheY12</name>
    <name evidence="3" type="ORF">dnl_59860</name>
</gene>
<proteinExistence type="predicted"/>
<dbReference type="InterPro" id="IPR001789">
    <property type="entry name" value="Sig_transdc_resp-reg_receiver"/>
</dbReference>
<dbReference type="SUPFAM" id="SSF52172">
    <property type="entry name" value="CheY-like"/>
    <property type="match status" value="1"/>
</dbReference>
<dbReference type="PANTHER" id="PTHR44591:SF25">
    <property type="entry name" value="CHEMOTAXIS TWO-COMPONENT RESPONSE REGULATOR"/>
    <property type="match status" value="1"/>
</dbReference>